<reference evidence="1" key="2">
    <citation type="submission" date="2014-07" db="EMBL/GenBank/DDBJ databases">
        <authorList>
            <person name="Hull J."/>
        </authorList>
    </citation>
    <scope>NUCLEOTIDE SEQUENCE</scope>
</reference>
<gene>
    <name evidence="1" type="ORF">CM83_18798</name>
</gene>
<feature type="non-terminal residue" evidence="1">
    <location>
        <position position="1"/>
    </location>
</feature>
<protein>
    <submittedName>
        <fullName evidence="1">Uncharacterized protein</fullName>
    </submittedName>
</protein>
<reference evidence="1" key="1">
    <citation type="journal article" date="2014" name="PLoS ONE">
        <title>Transcriptome-Based Identification of ABC Transporters in the Western Tarnished Plant Bug Lygus hesperus.</title>
        <authorList>
            <person name="Hull J.J."/>
            <person name="Chaney K."/>
            <person name="Geib S.M."/>
            <person name="Fabrick J.A."/>
            <person name="Brent C.S."/>
            <person name="Walsh D."/>
            <person name="Lavine L.C."/>
        </authorList>
    </citation>
    <scope>NUCLEOTIDE SEQUENCE</scope>
</reference>
<sequence>KVKKLSTNCTALLPLQAHTADGVTLCRGMENDESHSRTLLQRLGHLRQIDELRLSQQDILTLLQVTSKILTLQADVPEYSDSIVEEIATLTQQYLSTTQRILTTLQVAESQARLLPNNNSYFGEYLLCSLRRTVALKAVQTLDQLQNTFAKRFARHALPLNSTLHTSG</sequence>
<dbReference type="EMBL" id="GBHO01043636">
    <property type="protein sequence ID" value="JAF99967.1"/>
    <property type="molecule type" value="Transcribed_RNA"/>
</dbReference>
<evidence type="ECO:0000313" key="1">
    <source>
        <dbReference type="EMBL" id="JAF99967.1"/>
    </source>
</evidence>
<proteinExistence type="predicted"/>
<dbReference type="AlphaFoldDB" id="A0A0A9W0K5"/>
<name>A0A0A9W0K5_LYGHE</name>
<accession>A0A0A9W0K5</accession>
<organism evidence="1">
    <name type="scientific">Lygus hesperus</name>
    <name type="common">Western plant bug</name>
    <dbReference type="NCBI Taxonomy" id="30085"/>
    <lineage>
        <taxon>Eukaryota</taxon>
        <taxon>Metazoa</taxon>
        <taxon>Ecdysozoa</taxon>
        <taxon>Arthropoda</taxon>
        <taxon>Hexapoda</taxon>
        <taxon>Insecta</taxon>
        <taxon>Pterygota</taxon>
        <taxon>Neoptera</taxon>
        <taxon>Paraneoptera</taxon>
        <taxon>Hemiptera</taxon>
        <taxon>Heteroptera</taxon>
        <taxon>Panheteroptera</taxon>
        <taxon>Cimicomorpha</taxon>
        <taxon>Miridae</taxon>
        <taxon>Mirini</taxon>
        <taxon>Lygus</taxon>
    </lineage>
</organism>